<protein>
    <submittedName>
        <fullName evidence="1">Uncharacterized protein</fullName>
    </submittedName>
</protein>
<accession>A0A2P2MYS4</accession>
<reference evidence="1" key="1">
    <citation type="submission" date="2018-02" db="EMBL/GenBank/DDBJ databases">
        <title>Rhizophora mucronata_Transcriptome.</title>
        <authorList>
            <person name="Meera S.P."/>
            <person name="Sreeshan A."/>
            <person name="Augustine A."/>
        </authorList>
    </citation>
    <scope>NUCLEOTIDE SEQUENCE</scope>
    <source>
        <tissue evidence="1">Leaf</tissue>
    </source>
</reference>
<name>A0A2P2MYS4_RHIMU</name>
<evidence type="ECO:0000313" key="1">
    <source>
        <dbReference type="EMBL" id="MBX35339.1"/>
    </source>
</evidence>
<sequence length="22" mass="2603">MNTTRTTRMMTGKKVDLNPFIF</sequence>
<proteinExistence type="predicted"/>
<organism evidence="1">
    <name type="scientific">Rhizophora mucronata</name>
    <name type="common">Asiatic mangrove</name>
    <dbReference type="NCBI Taxonomy" id="61149"/>
    <lineage>
        <taxon>Eukaryota</taxon>
        <taxon>Viridiplantae</taxon>
        <taxon>Streptophyta</taxon>
        <taxon>Embryophyta</taxon>
        <taxon>Tracheophyta</taxon>
        <taxon>Spermatophyta</taxon>
        <taxon>Magnoliopsida</taxon>
        <taxon>eudicotyledons</taxon>
        <taxon>Gunneridae</taxon>
        <taxon>Pentapetalae</taxon>
        <taxon>rosids</taxon>
        <taxon>fabids</taxon>
        <taxon>Malpighiales</taxon>
        <taxon>Rhizophoraceae</taxon>
        <taxon>Rhizophora</taxon>
    </lineage>
</organism>
<dbReference type="EMBL" id="GGEC01054855">
    <property type="protein sequence ID" value="MBX35339.1"/>
    <property type="molecule type" value="Transcribed_RNA"/>
</dbReference>
<dbReference type="AlphaFoldDB" id="A0A2P2MYS4"/>